<dbReference type="SUPFAM" id="SSF54171">
    <property type="entry name" value="DNA-binding domain"/>
    <property type="match status" value="1"/>
</dbReference>
<dbReference type="Pfam" id="PF01429">
    <property type="entry name" value="MBD"/>
    <property type="match status" value="1"/>
</dbReference>
<sequence>MPTNTKGVYIVKVRTDLVSPNMQTESSVQSESVVSNVTNHKVSNHNLLKIKASHAINCNDRAWYVDSGASDHICCERSSFSSFESLSPSKIELGEGYSTITGKGTVELETQVRNQACHVTLKDFAKDFKRNLTSVGKIDRAGSHVHVFGGLLQAYKRNPNFSLIHAKIQEDNLCKVIGKVKSVNNSVVINDKVQTINGTNVKHVRVNEKKQIDINSNSKPIVVDNGIKTEKVPNDVLVRNYAVLRHLWHQRFAHQNYRGLDAMSKDIWVYGLEFKKSKDVMCYICRAAKATRGSFPSNGHRVADKPLQLLHMDVWGKAPVTSFGQANYLFTIVDDATCFAWNCYPHSRIGFKIPQIKLRQKEMSVRHLKKPGSLCHVYIDKTRRNKLESRSWIGFLVGYALDTRGFRVWNPEDNTVTETKHVSIDETRNWKSFQGPSLSEDKQNIIQTQDEDKFFDATGFITSDSDDSDNDDVASHYTPPGSPTRHTSPVSPPRRRAQSLTETRTPGTVPVGRVQRISDRRETMDVFHTPLAPAKAQKAKARRPRLAVRVESHDGWDREEVRRTSGASKGRIVVYYYTPEGKRLRSKREVINYFEDRGSRYDIDDFNSVPTDPILPELDVTFSSSSEDDTTSSSDEDLPISVGATITKCRPDEEETIFPYRLLVGSLMFLANRTRPDILFSTIFLSQYNNSHSEKHVKYLLQILQYVVNTRNLEIDLTSCENELLSIYTDASWATDIDSSKSFGGYIVMMGNTPICWSCGKQTSICTSIMEAEFTSLVNAIKEGFWLSNIFKELPLLCYDNIPDVKSDSLTSIQFMQNDIENSKTKHIRMVVVAVVMCLIYCLVFVTWHSHMTTAYKIVLIHV</sequence>
<evidence type="ECO:0008006" key="7">
    <source>
        <dbReference type="Google" id="ProtNLM"/>
    </source>
</evidence>
<reference evidence="6" key="1">
    <citation type="submission" date="2011-05" db="EMBL/GenBank/DDBJ databases">
        <authorList>
            <person name="Richards S.R."/>
            <person name="Qu J."/>
            <person name="Jiang H."/>
            <person name="Jhangiani S.N."/>
            <person name="Agravi P."/>
            <person name="Goodspeed R."/>
            <person name="Gross S."/>
            <person name="Mandapat C."/>
            <person name="Jackson L."/>
            <person name="Mathew T."/>
            <person name="Pu L."/>
            <person name="Thornton R."/>
            <person name="Saada N."/>
            <person name="Wilczek-Boney K.B."/>
            <person name="Lee S."/>
            <person name="Kovar C."/>
            <person name="Wu Y."/>
            <person name="Scherer S.E."/>
            <person name="Worley K.C."/>
            <person name="Muzny D.M."/>
            <person name="Gibbs R."/>
        </authorList>
    </citation>
    <scope>NUCLEOTIDE SEQUENCE</scope>
    <source>
        <strain evidence="6">Brora</strain>
    </source>
</reference>
<feature type="transmembrane region" description="Helical" evidence="2">
    <location>
        <begin position="828"/>
        <end position="848"/>
    </location>
</feature>
<reference evidence="5" key="2">
    <citation type="submission" date="2015-02" db="UniProtKB">
        <authorList>
            <consortium name="EnsemblMetazoa"/>
        </authorList>
    </citation>
    <scope>IDENTIFICATION</scope>
</reference>
<dbReference type="CDD" id="cd00122">
    <property type="entry name" value="MBD"/>
    <property type="match status" value="1"/>
</dbReference>
<dbReference type="PANTHER" id="PTHR11439:SF483">
    <property type="entry name" value="PEPTIDE SYNTHASE GLIP-LIKE, PUTATIVE (AFU_ORTHOLOGUE AFUA_3G12920)-RELATED"/>
    <property type="match status" value="1"/>
</dbReference>
<evidence type="ECO:0000259" key="3">
    <source>
        <dbReference type="PROSITE" id="PS50006"/>
    </source>
</evidence>
<protein>
    <recommendedName>
        <fullName evidence="7">MBD domain-containing protein</fullName>
    </recommendedName>
</protein>
<keyword evidence="2" id="KW-1133">Transmembrane helix</keyword>
<dbReference type="GO" id="GO:0003677">
    <property type="term" value="F:DNA binding"/>
    <property type="evidence" value="ECO:0007669"/>
    <property type="project" value="InterPro"/>
</dbReference>
<evidence type="ECO:0000256" key="2">
    <source>
        <dbReference type="SAM" id="Phobius"/>
    </source>
</evidence>
<keyword evidence="6" id="KW-1185">Reference proteome</keyword>
<dbReference type="OMA" id="ASHAINC"/>
<dbReference type="EnsemblMetazoa" id="SMAR011769-RA">
    <property type="protein sequence ID" value="SMAR011769-PA"/>
    <property type="gene ID" value="SMAR011769"/>
</dbReference>
<dbReference type="EMBL" id="JH432101">
    <property type="status" value="NOT_ANNOTATED_CDS"/>
    <property type="molecule type" value="Genomic_DNA"/>
</dbReference>
<dbReference type="CDD" id="cd09272">
    <property type="entry name" value="RNase_HI_RT_Ty1"/>
    <property type="match status" value="1"/>
</dbReference>
<dbReference type="AlphaFoldDB" id="T1JD93"/>
<dbReference type="InterPro" id="IPR054722">
    <property type="entry name" value="PolX-like_BBD"/>
</dbReference>
<feature type="domain" description="FHA" evidence="3">
    <location>
        <begin position="133"/>
        <end position="206"/>
    </location>
</feature>
<dbReference type="STRING" id="126957.T1JD93"/>
<evidence type="ECO:0000256" key="1">
    <source>
        <dbReference type="SAM" id="MobiDB-lite"/>
    </source>
</evidence>
<dbReference type="PANTHER" id="PTHR11439">
    <property type="entry name" value="GAG-POL-RELATED RETROTRANSPOSON"/>
    <property type="match status" value="1"/>
</dbReference>
<dbReference type="Pfam" id="PF22936">
    <property type="entry name" value="Pol_BBD"/>
    <property type="match status" value="1"/>
</dbReference>
<keyword evidence="2" id="KW-0812">Transmembrane</keyword>
<evidence type="ECO:0000313" key="5">
    <source>
        <dbReference type="EnsemblMetazoa" id="SMAR011769-PA"/>
    </source>
</evidence>
<accession>T1JD93</accession>
<dbReference type="InterPro" id="IPR016177">
    <property type="entry name" value="DNA-bd_dom_sf"/>
</dbReference>
<feature type="domain" description="MBD" evidence="4">
    <location>
        <begin position="542"/>
        <end position="613"/>
    </location>
</feature>
<evidence type="ECO:0000259" key="4">
    <source>
        <dbReference type="PROSITE" id="PS50982"/>
    </source>
</evidence>
<dbReference type="PROSITE" id="PS50982">
    <property type="entry name" value="MBD"/>
    <property type="match status" value="1"/>
</dbReference>
<dbReference type="HOGENOM" id="CLU_331851_0_0_1"/>
<name>T1JD93_STRMM</name>
<dbReference type="Gene3D" id="3.30.890.10">
    <property type="entry name" value="Methyl-cpg-binding Protein 2, Chain A"/>
    <property type="match status" value="1"/>
</dbReference>
<dbReference type="InterPro" id="IPR000253">
    <property type="entry name" value="FHA_dom"/>
</dbReference>
<evidence type="ECO:0000313" key="6">
    <source>
        <dbReference type="Proteomes" id="UP000014500"/>
    </source>
</evidence>
<dbReference type="eggNOG" id="KOG0017">
    <property type="taxonomic scope" value="Eukaryota"/>
</dbReference>
<organism evidence="5 6">
    <name type="scientific">Strigamia maritima</name>
    <name type="common">European centipede</name>
    <name type="synonym">Geophilus maritimus</name>
    <dbReference type="NCBI Taxonomy" id="126957"/>
    <lineage>
        <taxon>Eukaryota</taxon>
        <taxon>Metazoa</taxon>
        <taxon>Ecdysozoa</taxon>
        <taxon>Arthropoda</taxon>
        <taxon>Myriapoda</taxon>
        <taxon>Chilopoda</taxon>
        <taxon>Pleurostigmophora</taxon>
        <taxon>Geophilomorpha</taxon>
        <taxon>Linotaeniidae</taxon>
        <taxon>Strigamia</taxon>
    </lineage>
</organism>
<proteinExistence type="predicted"/>
<feature type="region of interest" description="Disordered" evidence="1">
    <location>
        <begin position="458"/>
        <end position="508"/>
    </location>
</feature>
<dbReference type="InterPro" id="IPR001739">
    <property type="entry name" value="Methyl_CpG_DNA-bd"/>
</dbReference>
<dbReference type="PROSITE" id="PS50006">
    <property type="entry name" value="FHA_DOMAIN"/>
    <property type="match status" value="1"/>
</dbReference>
<dbReference type="Proteomes" id="UP000014500">
    <property type="component" value="Unassembled WGS sequence"/>
</dbReference>
<dbReference type="InterPro" id="IPR057670">
    <property type="entry name" value="SH3_retrovirus"/>
</dbReference>
<keyword evidence="2" id="KW-0472">Membrane</keyword>
<dbReference type="SMART" id="SM00391">
    <property type="entry name" value="MBD"/>
    <property type="match status" value="1"/>
</dbReference>
<dbReference type="PhylomeDB" id="T1JD93"/>
<dbReference type="Pfam" id="PF25597">
    <property type="entry name" value="SH3_retrovirus"/>
    <property type="match status" value="1"/>
</dbReference>